<keyword evidence="1" id="KW-0430">Lectin</keyword>
<dbReference type="PROSITE" id="PS50041">
    <property type="entry name" value="C_TYPE_LECTIN_2"/>
    <property type="match status" value="1"/>
</dbReference>
<dbReference type="InterPro" id="IPR016187">
    <property type="entry name" value="CTDL_fold"/>
</dbReference>
<dbReference type="PANTHER" id="PTHR24024">
    <property type="entry name" value="PULMONARY SURFACTANT-ASSOCIATED PROTEIN A"/>
    <property type="match status" value="1"/>
</dbReference>
<dbReference type="SMART" id="SM00034">
    <property type="entry name" value="CLECT"/>
    <property type="match status" value="1"/>
</dbReference>
<name>A0A9D3PQ60_MEGAT</name>
<dbReference type="GO" id="GO:0005771">
    <property type="term" value="C:multivesicular body"/>
    <property type="evidence" value="ECO:0007669"/>
    <property type="project" value="TreeGrafter"/>
</dbReference>
<evidence type="ECO:0000313" key="6">
    <source>
        <dbReference type="EMBL" id="KAG7465883.1"/>
    </source>
</evidence>
<dbReference type="InterPro" id="IPR051077">
    <property type="entry name" value="Ca-dependent_lectin"/>
</dbReference>
<dbReference type="Gene3D" id="3.10.100.10">
    <property type="entry name" value="Mannose-Binding Protein A, subunit A"/>
    <property type="match status" value="1"/>
</dbReference>
<feature type="region of interest" description="Disordered" evidence="3">
    <location>
        <begin position="81"/>
        <end position="156"/>
    </location>
</feature>
<keyword evidence="2" id="KW-0176">Collagen</keyword>
<keyword evidence="4" id="KW-0812">Transmembrane</keyword>
<keyword evidence="4" id="KW-1133">Transmembrane helix</keyword>
<evidence type="ECO:0000313" key="7">
    <source>
        <dbReference type="Proteomes" id="UP001046870"/>
    </source>
</evidence>
<dbReference type="EMBL" id="JAFDVH010000013">
    <property type="protein sequence ID" value="KAG7465883.1"/>
    <property type="molecule type" value="Genomic_DNA"/>
</dbReference>
<dbReference type="PANTHER" id="PTHR24024:SF15">
    <property type="entry name" value="PULMONARY SURFACTANT-ASSOCIATED PROTEIN D"/>
    <property type="match status" value="1"/>
</dbReference>
<organism evidence="6 7">
    <name type="scientific">Megalops atlanticus</name>
    <name type="common">Tarpon</name>
    <name type="synonym">Clupea gigantea</name>
    <dbReference type="NCBI Taxonomy" id="7932"/>
    <lineage>
        <taxon>Eukaryota</taxon>
        <taxon>Metazoa</taxon>
        <taxon>Chordata</taxon>
        <taxon>Craniata</taxon>
        <taxon>Vertebrata</taxon>
        <taxon>Euteleostomi</taxon>
        <taxon>Actinopterygii</taxon>
        <taxon>Neopterygii</taxon>
        <taxon>Teleostei</taxon>
        <taxon>Elopiformes</taxon>
        <taxon>Megalopidae</taxon>
        <taxon>Megalops</taxon>
    </lineage>
</organism>
<dbReference type="GO" id="GO:0005581">
    <property type="term" value="C:collagen trimer"/>
    <property type="evidence" value="ECO:0007669"/>
    <property type="project" value="UniProtKB-KW"/>
</dbReference>
<gene>
    <name evidence="6" type="ORF">MATL_G00158440</name>
</gene>
<dbReference type="SUPFAM" id="SSF56436">
    <property type="entry name" value="C-type lectin-like"/>
    <property type="match status" value="1"/>
</dbReference>
<comment type="caution">
    <text evidence="6">The sequence shown here is derived from an EMBL/GenBank/DDBJ whole genome shotgun (WGS) entry which is preliminary data.</text>
</comment>
<dbReference type="InterPro" id="IPR016186">
    <property type="entry name" value="C-type_lectin-like/link_sf"/>
</dbReference>
<evidence type="ECO:0000256" key="1">
    <source>
        <dbReference type="ARBA" id="ARBA00022734"/>
    </source>
</evidence>
<dbReference type="InterPro" id="IPR001304">
    <property type="entry name" value="C-type_lectin-like"/>
</dbReference>
<keyword evidence="4" id="KW-0472">Membrane</keyword>
<dbReference type="Pfam" id="PF00059">
    <property type="entry name" value="Lectin_C"/>
    <property type="match status" value="1"/>
</dbReference>
<accession>A0A9D3PQ60</accession>
<feature type="domain" description="C-type lectin" evidence="5">
    <location>
        <begin position="191"/>
        <end position="298"/>
    </location>
</feature>
<dbReference type="OrthoDB" id="10255512at2759"/>
<protein>
    <recommendedName>
        <fullName evidence="5">C-type lectin domain-containing protein</fullName>
    </recommendedName>
</protein>
<keyword evidence="7" id="KW-1185">Reference proteome</keyword>
<evidence type="ECO:0000256" key="2">
    <source>
        <dbReference type="ARBA" id="ARBA00023119"/>
    </source>
</evidence>
<sequence>MIHRRFLCKVVYKNSPQTTVVVVDKITSAGTQFSSRKRDLWCSQQMALSRLCAVCCGVLGLLIVQLGLAMSAVAQSPAAQTCSGYPGVPGTPGHNGQPGRDGKDGVAGPKGDKGDAGGTAVYSRIGVQGPPGKQGPVGPSGPKGQKGEPGPAGDTSLTRALQSEVQAMKESLSKFEKATSFQLFKKVGKKYFVSDKRLGTFEEALKFCSDAGAILALPRGSEENKALSQLIPDSQYAWLGVNDRETEGKFVDVQNKPLQFTSWKSGEPNNHQNKEDCALITPNGSWNDISCDAKVTIF</sequence>
<dbReference type="AlphaFoldDB" id="A0A9D3PQ60"/>
<dbReference type="GO" id="GO:0005615">
    <property type="term" value="C:extracellular space"/>
    <property type="evidence" value="ECO:0007669"/>
    <property type="project" value="TreeGrafter"/>
</dbReference>
<feature type="transmembrane region" description="Helical" evidence="4">
    <location>
        <begin position="47"/>
        <end position="73"/>
    </location>
</feature>
<feature type="compositionally biased region" description="Low complexity" evidence="3">
    <location>
        <begin position="126"/>
        <end position="143"/>
    </location>
</feature>
<feature type="compositionally biased region" description="Basic and acidic residues" evidence="3">
    <location>
        <begin position="100"/>
        <end position="115"/>
    </location>
</feature>
<reference evidence="6" key="1">
    <citation type="submission" date="2021-01" db="EMBL/GenBank/DDBJ databases">
        <authorList>
            <person name="Zahm M."/>
            <person name="Roques C."/>
            <person name="Cabau C."/>
            <person name="Klopp C."/>
            <person name="Donnadieu C."/>
            <person name="Jouanno E."/>
            <person name="Lampietro C."/>
            <person name="Louis A."/>
            <person name="Herpin A."/>
            <person name="Echchiki A."/>
            <person name="Berthelot C."/>
            <person name="Parey E."/>
            <person name="Roest-Crollius H."/>
            <person name="Braasch I."/>
            <person name="Postlethwait J."/>
            <person name="Bobe J."/>
            <person name="Montfort J."/>
            <person name="Bouchez O."/>
            <person name="Begum T."/>
            <person name="Mejri S."/>
            <person name="Adams A."/>
            <person name="Chen W.-J."/>
            <person name="Guiguen Y."/>
        </authorList>
    </citation>
    <scope>NUCLEOTIDE SEQUENCE</scope>
    <source>
        <strain evidence="6">YG-15Mar2019-1</strain>
        <tissue evidence="6">Brain</tissue>
    </source>
</reference>
<proteinExistence type="predicted"/>
<dbReference type="Gene3D" id="1.20.5.320">
    <property type="entry name" value="6-Phosphogluconate Dehydrogenase, domain 3"/>
    <property type="match status" value="1"/>
</dbReference>
<dbReference type="Proteomes" id="UP001046870">
    <property type="component" value="Chromosome 13"/>
</dbReference>
<dbReference type="GO" id="GO:0030246">
    <property type="term" value="F:carbohydrate binding"/>
    <property type="evidence" value="ECO:0007669"/>
    <property type="project" value="UniProtKB-KW"/>
</dbReference>
<evidence type="ECO:0000256" key="3">
    <source>
        <dbReference type="SAM" id="MobiDB-lite"/>
    </source>
</evidence>
<evidence type="ECO:0000256" key="4">
    <source>
        <dbReference type="SAM" id="Phobius"/>
    </source>
</evidence>
<evidence type="ECO:0000259" key="5">
    <source>
        <dbReference type="PROSITE" id="PS50041"/>
    </source>
</evidence>